<organism evidence="2 3">
    <name type="scientific">Kineosporia mesophila</name>
    <dbReference type="NCBI Taxonomy" id="566012"/>
    <lineage>
        <taxon>Bacteria</taxon>
        <taxon>Bacillati</taxon>
        <taxon>Actinomycetota</taxon>
        <taxon>Actinomycetes</taxon>
        <taxon>Kineosporiales</taxon>
        <taxon>Kineosporiaceae</taxon>
        <taxon>Kineosporia</taxon>
    </lineage>
</organism>
<feature type="transmembrane region" description="Helical" evidence="1">
    <location>
        <begin position="72"/>
        <end position="92"/>
    </location>
</feature>
<reference evidence="3" key="1">
    <citation type="journal article" date="2019" name="Int. J. Syst. Evol. Microbiol.">
        <title>The Global Catalogue of Microorganisms (GCM) 10K type strain sequencing project: providing services to taxonomists for standard genome sequencing and annotation.</title>
        <authorList>
            <consortium name="The Broad Institute Genomics Platform"/>
            <consortium name="The Broad Institute Genome Sequencing Center for Infectious Disease"/>
            <person name="Wu L."/>
            <person name="Ma J."/>
        </authorList>
    </citation>
    <scope>NUCLEOTIDE SEQUENCE [LARGE SCALE GENOMIC DNA]</scope>
    <source>
        <strain evidence="3">JCM 16902</strain>
    </source>
</reference>
<feature type="transmembrane region" description="Helical" evidence="1">
    <location>
        <begin position="6"/>
        <end position="23"/>
    </location>
</feature>
<comment type="caution">
    <text evidence="2">The sequence shown here is derived from an EMBL/GenBank/DDBJ whole genome shotgun (WGS) entry which is preliminary data.</text>
</comment>
<sequence length="211" mass="23352">MRQRVHWAELLGMLVLVGINAWVVNEQYGDLAKSIALVVGVAVTILEVLSYFEVLDEITGWRVNFRQSVNAVSIVASVVLVCLVVWPVVEYFRSGDVTDRVMLENNLGIDPGEEVGVRVDDLPGDGRDLKIAFAVKSQNPDAGFCEPFTYLETTDPDDPERGRQNEDSNFEFTFPTGASGRALEFAVVVRNENGDQNCAVNVTTEKAELKR</sequence>
<dbReference type="EMBL" id="BAAAZO010000002">
    <property type="protein sequence ID" value="GAA3601243.1"/>
    <property type="molecule type" value="Genomic_DNA"/>
</dbReference>
<keyword evidence="1" id="KW-0472">Membrane</keyword>
<evidence type="ECO:0000313" key="2">
    <source>
        <dbReference type="EMBL" id="GAA3601243.1"/>
    </source>
</evidence>
<keyword evidence="3" id="KW-1185">Reference proteome</keyword>
<dbReference type="Proteomes" id="UP001501074">
    <property type="component" value="Unassembled WGS sequence"/>
</dbReference>
<feature type="transmembrane region" description="Helical" evidence="1">
    <location>
        <begin position="35"/>
        <end position="52"/>
    </location>
</feature>
<evidence type="ECO:0000256" key="1">
    <source>
        <dbReference type="SAM" id="Phobius"/>
    </source>
</evidence>
<accession>A0ABP6Z8J5</accession>
<proteinExistence type="predicted"/>
<evidence type="ECO:0000313" key="3">
    <source>
        <dbReference type="Proteomes" id="UP001501074"/>
    </source>
</evidence>
<gene>
    <name evidence="2" type="ORF">GCM10022223_16140</name>
</gene>
<protein>
    <submittedName>
        <fullName evidence="2">Uncharacterized protein</fullName>
    </submittedName>
</protein>
<dbReference type="RefSeq" id="WP_231489137.1">
    <property type="nucleotide sequence ID" value="NZ_BAAAZO010000002.1"/>
</dbReference>
<keyword evidence="1" id="KW-0812">Transmembrane</keyword>
<keyword evidence="1" id="KW-1133">Transmembrane helix</keyword>
<name>A0ABP6Z8J5_9ACTN</name>